<proteinExistence type="predicted"/>
<protein>
    <submittedName>
        <fullName evidence="1">Uncharacterized protein</fullName>
    </submittedName>
</protein>
<comment type="caution">
    <text evidence="1">The sequence shown here is derived from an EMBL/GenBank/DDBJ whole genome shotgun (WGS) entry which is preliminary data.</text>
</comment>
<dbReference type="AlphaFoldDB" id="A0AAN8I3E9"/>
<evidence type="ECO:0000313" key="2">
    <source>
        <dbReference type="Proteomes" id="UP001316803"/>
    </source>
</evidence>
<accession>A0AAN8I3E9</accession>
<dbReference type="EMBL" id="JAKLMC020000028">
    <property type="protein sequence ID" value="KAK5950269.1"/>
    <property type="molecule type" value="Genomic_DNA"/>
</dbReference>
<name>A0AAN8I3E9_9EURO</name>
<sequence>MAAVFQQQSPMARIYFESLAPGVTAMTLTSFGDSLASPLTSNDSQVQVHVHRYGESAPDVDNPVMYSISMMASRQEVLCGSRMVLDVSEHGIIGRGLSIRNGEGAILGSGVIGWNA</sequence>
<reference evidence="1 2" key="1">
    <citation type="submission" date="2022-12" db="EMBL/GenBank/DDBJ databases">
        <title>Genomic features and morphological characterization of a novel Knufia sp. strain isolated from spacecraft assembly facility.</title>
        <authorList>
            <person name="Teixeira M."/>
            <person name="Chander A.M."/>
            <person name="Stajich J.E."/>
            <person name="Venkateswaran K."/>
        </authorList>
    </citation>
    <scope>NUCLEOTIDE SEQUENCE [LARGE SCALE GENOMIC DNA]</scope>
    <source>
        <strain evidence="1 2">FJI-L2-BK-P2</strain>
    </source>
</reference>
<gene>
    <name evidence="1" type="ORF">OHC33_008738</name>
</gene>
<keyword evidence="2" id="KW-1185">Reference proteome</keyword>
<organism evidence="1 2">
    <name type="scientific">Knufia fluminis</name>
    <dbReference type="NCBI Taxonomy" id="191047"/>
    <lineage>
        <taxon>Eukaryota</taxon>
        <taxon>Fungi</taxon>
        <taxon>Dikarya</taxon>
        <taxon>Ascomycota</taxon>
        <taxon>Pezizomycotina</taxon>
        <taxon>Eurotiomycetes</taxon>
        <taxon>Chaetothyriomycetidae</taxon>
        <taxon>Chaetothyriales</taxon>
        <taxon>Trichomeriaceae</taxon>
        <taxon>Knufia</taxon>
    </lineage>
</organism>
<evidence type="ECO:0000313" key="1">
    <source>
        <dbReference type="EMBL" id="KAK5950269.1"/>
    </source>
</evidence>
<dbReference type="Proteomes" id="UP001316803">
    <property type="component" value="Unassembled WGS sequence"/>
</dbReference>